<feature type="transmembrane region" description="Helical" evidence="5">
    <location>
        <begin position="156"/>
        <end position="177"/>
    </location>
</feature>
<gene>
    <name evidence="6" type="ORF">DACRYDRAFT_23390</name>
</gene>
<dbReference type="AlphaFoldDB" id="M5G7R0"/>
<protein>
    <recommendedName>
        <fullName evidence="8">UbiA prenyltransferase</fullName>
    </recommendedName>
</protein>
<dbReference type="Gene3D" id="1.10.357.140">
    <property type="entry name" value="UbiA prenyltransferase"/>
    <property type="match status" value="1"/>
</dbReference>
<feature type="transmembrane region" description="Helical" evidence="5">
    <location>
        <begin position="183"/>
        <end position="203"/>
    </location>
</feature>
<keyword evidence="2 5" id="KW-0812">Transmembrane</keyword>
<sequence length="238" mass="26204">MLWIWLHLLQCNVSNQYKTCDEDKINKPWRPLPANRVTFGQAQFLRWALVVVCALFSLSFGTDVAVVSLVLTLTMIVYDEVGLAGHWAGKNICAVYGYGTFEIGATKIMGETSDLDAKAQLSVVLSAMIVLTTIHVQDFPDIEGDAALGRRTIPIVFPGASRIVTPLLMLGWTAVVVNAWKLGLVPSTLMYTLGLVVAARIWADRSTSGDKTTYLTYNIWLICAHLLPANARFGVLSW</sequence>
<dbReference type="OMA" id="PFGKNAC"/>
<evidence type="ECO:0000256" key="5">
    <source>
        <dbReference type="SAM" id="Phobius"/>
    </source>
</evidence>
<dbReference type="HOGENOM" id="CLU_063928_0_1_1"/>
<evidence type="ECO:0000256" key="2">
    <source>
        <dbReference type="ARBA" id="ARBA00022692"/>
    </source>
</evidence>
<name>M5G7R0_DACPD</name>
<organism evidence="6 7">
    <name type="scientific">Dacryopinax primogenitus (strain DJM 731)</name>
    <name type="common">Brown rot fungus</name>
    <dbReference type="NCBI Taxonomy" id="1858805"/>
    <lineage>
        <taxon>Eukaryota</taxon>
        <taxon>Fungi</taxon>
        <taxon>Dikarya</taxon>
        <taxon>Basidiomycota</taxon>
        <taxon>Agaricomycotina</taxon>
        <taxon>Dacrymycetes</taxon>
        <taxon>Dacrymycetales</taxon>
        <taxon>Dacrymycetaceae</taxon>
        <taxon>Dacryopinax</taxon>
    </lineage>
</organism>
<evidence type="ECO:0008006" key="8">
    <source>
        <dbReference type="Google" id="ProtNLM"/>
    </source>
</evidence>
<accession>M5G7R0</accession>
<dbReference type="GO" id="GO:0016020">
    <property type="term" value="C:membrane"/>
    <property type="evidence" value="ECO:0007669"/>
    <property type="project" value="UniProtKB-SubCell"/>
</dbReference>
<dbReference type="GeneID" id="63688284"/>
<proteinExistence type="predicted"/>
<comment type="subcellular location">
    <subcellularLocation>
        <location evidence="1">Membrane</location>
        <topology evidence="1">Multi-pass membrane protein</topology>
    </subcellularLocation>
</comment>
<dbReference type="InterPro" id="IPR044878">
    <property type="entry name" value="UbiA_sf"/>
</dbReference>
<dbReference type="PANTHER" id="PTHR42723:SF1">
    <property type="entry name" value="CHLOROPHYLL SYNTHASE, CHLOROPLASTIC"/>
    <property type="match status" value="1"/>
</dbReference>
<dbReference type="PANTHER" id="PTHR42723">
    <property type="entry name" value="CHLOROPHYLL SYNTHASE"/>
    <property type="match status" value="1"/>
</dbReference>
<feature type="transmembrane region" description="Helical" evidence="5">
    <location>
        <begin position="215"/>
        <end position="235"/>
    </location>
</feature>
<keyword evidence="4 5" id="KW-0472">Membrane</keyword>
<dbReference type="GO" id="GO:0016765">
    <property type="term" value="F:transferase activity, transferring alkyl or aryl (other than methyl) groups"/>
    <property type="evidence" value="ECO:0007669"/>
    <property type="project" value="InterPro"/>
</dbReference>
<dbReference type="RefSeq" id="XP_040626710.1">
    <property type="nucleotide sequence ID" value="XM_040773222.1"/>
</dbReference>
<dbReference type="STRING" id="1858805.M5G7R0"/>
<evidence type="ECO:0000313" key="6">
    <source>
        <dbReference type="EMBL" id="EJT99812.1"/>
    </source>
</evidence>
<feature type="transmembrane region" description="Helical" evidence="5">
    <location>
        <begin position="44"/>
        <end position="77"/>
    </location>
</feature>
<dbReference type="Proteomes" id="UP000030653">
    <property type="component" value="Unassembled WGS sequence"/>
</dbReference>
<evidence type="ECO:0000256" key="1">
    <source>
        <dbReference type="ARBA" id="ARBA00004141"/>
    </source>
</evidence>
<dbReference type="EMBL" id="JH795868">
    <property type="protein sequence ID" value="EJT99812.1"/>
    <property type="molecule type" value="Genomic_DNA"/>
</dbReference>
<dbReference type="Pfam" id="PF01040">
    <property type="entry name" value="UbiA"/>
    <property type="match status" value="1"/>
</dbReference>
<evidence type="ECO:0000256" key="4">
    <source>
        <dbReference type="ARBA" id="ARBA00023136"/>
    </source>
</evidence>
<dbReference type="OrthoDB" id="434972at2759"/>
<keyword evidence="3 5" id="KW-1133">Transmembrane helix</keyword>
<evidence type="ECO:0000256" key="3">
    <source>
        <dbReference type="ARBA" id="ARBA00022989"/>
    </source>
</evidence>
<evidence type="ECO:0000313" key="7">
    <source>
        <dbReference type="Proteomes" id="UP000030653"/>
    </source>
</evidence>
<dbReference type="CDD" id="cd13965">
    <property type="entry name" value="PT_UbiA_3"/>
    <property type="match status" value="1"/>
</dbReference>
<keyword evidence="7" id="KW-1185">Reference proteome</keyword>
<reference evidence="6 7" key="1">
    <citation type="journal article" date="2012" name="Science">
        <title>The Paleozoic origin of enzymatic lignin decomposition reconstructed from 31 fungal genomes.</title>
        <authorList>
            <person name="Floudas D."/>
            <person name="Binder M."/>
            <person name="Riley R."/>
            <person name="Barry K."/>
            <person name="Blanchette R.A."/>
            <person name="Henrissat B."/>
            <person name="Martinez A.T."/>
            <person name="Otillar R."/>
            <person name="Spatafora J.W."/>
            <person name="Yadav J.S."/>
            <person name="Aerts A."/>
            <person name="Benoit I."/>
            <person name="Boyd A."/>
            <person name="Carlson A."/>
            <person name="Copeland A."/>
            <person name="Coutinho P.M."/>
            <person name="de Vries R.P."/>
            <person name="Ferreira P."/>
            <person name="Findley K."/>
            <person name="Foster B."/>
            <person name="Gaskell J."/>
            <person name="Glotzer D."/>
            <person name="Gorecki P."/>
            <person name="Heitman J."/>
            <person name="Hesse C."/>
            <person name="Hori C."/>
            <person name="Igarashi K."/>
            <person name="Jurgens J.A."/>
            <person name="Kallen N."/>
            <person name="Kersten P."/>
            <person name="Kohler A."/>
            <person name="Kuees U."/>
            <person name="Kumar T.K.A."/>
            <person name="Kuo A."/>
            <person name="LaButti K."/>
            <person name="Larrondo L.F."/>
            <person name="Lindquist E."/>
            <person name="Ling A."/>
            <person name="Lombard V."/>
            <person name="Lucas S."/>
            <person name="Lundell T."/>
            <person name="Martin R."/>
            <person name="McLaughlin D.J."/>
            <person name="Morgenstern I."/>
            <person name="Morin E."/>
            <person name="Murat C."/>
            <person name="Nagy L.G."/>
            <person name="Nolan M."/>
            <person name="Ohm R.A."/>
            <person name="Patyshakuliyeva A."/>
            <person name="Rokas A."/>
            <person name="Ruiz-Duenas F.J."/>
            <person name="Sabat G."/>
            <person name="Salamov A."/>
            <person name="Samejima M."/>
            <person name="Schmutz J."/>
            <person name="Slot J.C."/>
            <person name="St John F."/>
            <person name="Stenlid J."/>
            <person name="Sun H."/>
            <person name="Sun S."/>
            <person name="Syed K."/>
            <person name="Tsang A."/>
            <person name="Wiebenga A."/>
            <person name="Young D."/>
            <person name="Pisabarro A."/>
            <person name="Eastwood D.C."/>
            <person name="Martin F."/>
            <person name="Cullen D."/>
            <person name="Grigoriev I.V."/>
            <person name="Hibbett D.S."/>
        </authorList>
    </citation>
    <scope>NUCLEOTIDE SEQUENCE [LARGE SCALE GENOMIC DNA]</scope>
    <source>
        <strain evidence="6 7">DJM-731 SS1</strain>
    </source>
</reference>
<dbReference type="InterPro" id="IPR050475">
    <property type="entry name" value="Prenyltransferase_related"/>
</dbReference>
<dbReference type="InterPro" id="IPR000537">
    <property type="entry name" value="UbiA_prenyltransferase"/>
</dbReference>